<dbReference type="Pfam" id="PF09594">
    <property type="entry name" value="GT87"/>
    <property type="match status" value="1"/>
</dbReference>
<evidence type="ECO:0000256" key="8">
    <source>
        <dbReference type="SAM" id="Phobius"/>
    </source>
</evidence>
<feature type="transmembrane region" description="Helical" evidence="8">
    <location>
        <begin position="182"/>
        <end position="208"/>
    </location>
</feature>
<evidence type="ECO:0000256" key="2">
    <source>
        <dbReference type="ARBA" id="ARBA00022475"/>
    </source>
</evidence>
<name>A0A0F0H8R8_LENAE</name>
<dbReference type="AlphaFoldDB" id="A0A0F0H8R8"/>
<feature type="transmembrane region" description="Helical" evidence="8">
    <location>
        <begin position="332"/>
        <end position="349"/>
    </location>
</feature>
<evidence type="ECO:0000256" key="5">
    <source>
        <dbReference type="ARBA" id="ARBA00022989"/>
    </source>
</evidence>
<evidence type="ECO:0000313" key="10">
    <source>
        <dbReference type="Proteomes" id="UP000033393"/>
    </source>
</evidence>
<protein>
    <recommendedName>
        <fullName evidence="11">Integral membrane protein</fullName>
    </recommendedName>
</protein>
<evidence type="ECO:0000256" key="7">
    <source>
        <dbReference type="ARBA" id="ARBA00024033"/>
    </source>
</evidence>
<evidence type="ECO:0000256" key="6">
    <source>
        <dbReference type="ARBA" id="ARBA00023136"/>
    </source>
</evidence>
<comment type="similarity">
    <text evidence="7">Belongs to the glycosyltransferase 87 family.</text>
</comment>
<proteinExistence type="inferred from homology"/>
<dbReference type="GO" id="GO:0016758">
    <property type="term" value="F:hexosyltransferase activity"/>
    <property type="evidence" value="ECO:0007669"/>
    <property type="project" value="InterPro"/>
</dbReference>
<dbReference type="GO" id="GO:0005886">
    <property type="term" value="C:plasma membrane"/>
    <property type="evidence" value="ECO:0007669"/>
    <property type="project" value="UniProtKB-SubCell"/>
</dbReference>
<feature type="transmembrane region" description="Helical" evidence="8">
    <location>
        <begin position="23"/>
        <end position="40"/>
    </location>
</feature>
<keyword evidence="10" id="KW-1185">Reference proteome</keyword>
<gene>
    <name evidence="9" type="ORF">UK23_09615</name>
</gene>
<keyword evidence="2" id="KW-1003">Cell membrane</keyword>
<reference evidence="9 10" key="1">
    <citation type="submission" date="2015-02" db="EMBL/GenBank/DDBJ databases">
        <authorList>
            <person name="Ju K.-S."/>
            <person name="Doroghazi J.R."/>
            <person name="Metcalf W."/>
        </authorList>
    </citation>
    <scope>NUCLEOTIDE SEQUENCE [LARGE SCALE GENOMIC DNA]</scope>
    <source>
        <strain evidence="9 10">NRRL B-16140</strain>
    </source>
</reference>
<feature type="transmembrane region" description="Helical" evidence="8">
    <location>
        <begin position="47"/>
        <end position="66"/>
    </location>
</feature>
<dbReference type="InterPro" id="IPR018584">
    <property type="entry name" value="GT87"/>
</dbReference>
<keyword evidence="5 8" id="KW-1133">Transmembrane helix</keyword>
<feature type="transmembrane region" description="Helical" evidence="8">
    <location>
        <begin position="145"/>
        <end position="161"/>
    </location>
</feature>
<evidence type="ECO:0008006" key="11">
    <source>
        <dbReference type="Google" id="ProtNLM"/>
    </source>
</evidence>
<dbReference type="Proteomes" id="UP000033393">
    <property type="component" value="Unassembled WGS sequence"/>
</dbReference>
<comment type="caution">
    <text evidence="9">The sequence shown here is derived from an EMBL/GenBank/DDBJ whole genome shotgun (WGS) entry which is preliminary data.</text>
</comment>
<feature type="transmembrane region" description="Helical" evidence="8">
    <location>
        <begin position="304"/>
        <end position="323"/>
    </location>
</feature>
<keyword evidence="4 8" id="KW-0812">Transmembrane</keyword>
<organism evidence="9 10">
    <name type="scientific">Lentzea aerocolonigenes</name>
    <name type="common">Lechevalieria aerocolonigenes</name>
    <name type="synonym">Saccharothrix aerocolonigenes</name>
    <dbReference type="NCBI Taxonomy" id="68170"/>
    <lineage>
        <taxon>Bacteria</taxon>
        <taxon>Bacillati</taxon>
        <taxon>Actinomycetota</taxon>
        <taxon>Actinomycetes</taxon>
        <taxon>Pseudonocardiales</taxon>
        <taxon>Pseudonocardiaceae</taxon>
        <taxon>Lentzea</taxon>
    </lineage>
</organism>
<sequence>MLLYLGFAGFALATTLSSEFYGYHVWGAFAAVAFLAAAAFSAFNDRLALWLALGGGAVAPLAVLVFHRNAAAEDFTATPWTWSAQPDVWVIERSARLLLAHGTPYVDVTALGRAPDVNDYTPYGPLMTVFGLPRALFGDSPLTDARIMFALVAVGAILLSLRSLNWPRIPVPAAQLAAVSPLTMLTTTTSGEDAAVLALIVLTATLVITRRHGWAAVVAAAVVSIKLIALPAIVVLVVFMLARKHIAVFAAVLAGINVPVLLVDPGAFVEHAIRFPTGGAQVSSPASSPFPGHLLTELGPAGHVAALALLVVAGLAVVAWLFVRRPVTVADAFWRVVVGMGAAILLMPASRFGYLVYPMALIGSAVFFSSVEREPRSTTAITTRVTSANAG</sequence>
<accession>A0A0F0H8R8</accession>
<keyword evidence="3" id="KW-0808">Transferase</keyword>
<dbReference type="OrthoDB" id="3867445at2"/>
<dbReference type="RefSeq" id="WP_045311062.1">
    <property type="nucleotide sequence ID" value="NZ_JYJG01000052.1"/>
</dbReference>
<feature type="transmembrane region" description="Helical" evidence="8">
    <location>
        <begin position="214"/>
        <end position="239"/>
    </location>
</feature>
<keyword evidence="6 8" id="KW-0472">Membrane</keyword>
<feature type="transmembrane region" description="Helical" evidence="8">
    <location>
        <begin position="246"/>
        <end position="263"/>
    </location>
</feature>
<dbReference type="EMBL" id="JYJG01000052">
    <property type="protein sequence ID" value="KJK50722.1"/>
    <property type="molecule type" value="Genomic_DNA"/>
</dbReference>
<comment type="subcellular location">
    <subcellularLocation>
        <location evidence="1">Cell membrane</location>
        <topology evidence="1">Multi-pass membrane protein</topology>
    </subcellularLocation>
</comment>
<evidence type="ECO:0000256" key="4">
    <source>
        <dbReference type="ARBA" id="ARBA00022692"/>
    </source>
</evidence>
<feature type="transmembrane region" description="Helical" evidence="8">
    <location>
        <begin position="355"/>
        <end position="371"/>
    </location>
</feature>
<evidence type="ECO:0000256" key="3">
    <source>
        <dbReference type="ARBA" id="ARBA00022679"/>
    </source>
</evidence>
<evidence type="ECO:0000256" key="1">
    <source>
        <dbReference type="ARBA" id="ARBA00004651"/>
    </source>
</evidence>
<evidence type="ECO:0000313" key="9">
    <source>
        <dbReference type="EMBL" id="KJK50722.1"/>
    </source>
</evidence>